<dbReference type="PROSITE" id="PS50043">
    <property type="entry name" value="HTH_LUXR_2"/>
    <property type="match status" value="1"/>
</dbReference>
<dbReference type="PANTHER" id="PTHR43214:SF42">
    <property type="entry name" value="TRANSCRIPTIONAL REGULATORY PROTEIN DESR"/>
    <property type="match status" value="1"/>
</dbReference>
<evidence type="ECO:0000313" key="4">
    <source>
        <dbReference type="EMBL" id="KUN61134.1"/>
    </source>
</evidence>
<dbReference type="InterPro" id="IPR016032">
    <property type="entry name" value="Sig_transdc_resp-reg_C-effctor"/>
</dbReference>
<accession>A0A101RSX2</accession>
<proteinExistence type="predicted"/>
<gene>
    <name evidence="4" type="ORF">AQJ54_33935</name>
</gene>
<keyword evidence="5" id="KW-1185">Reference proteome</keyword>
<dbReference type="Pfam" id="PF00196">
    <property type="entry name" value="GerE"/>
    <property type="match status" value="1"/>
</dbReference>
<dbReference type="Proteomes" id="UP000054375">
    <property type="component" value="Unassembled WGS sequence"/>
</dbReference>
<dbReference type="PANTHER" id="PTHR43214">
    <property type="entry name" value="TWO-COMPONENT RESPONSE REGULATOR"/>
    <property type="match status" value="1"/>
</dbReference>
<feature type="region of interest" description="Disordered" evidence="2">
    <location>
        <begin position="1"/>
        <end position="22"/>
    </location>
</feature>
<dbReference type="GO" id="GO:0006355">
    <property type="term" value="P:regulation of DNA-templated transcription"/>
    <property type="evidence" value="ECO:0007669"/>
    <property type="project" value="InterPro"/>
</dbReference>
<dbReference type="RefSeq" id="WP_159055588.1">
    <property type="nucleotide sequence ID" value="NZ_JBIBHB010000019.1"/>
</dbReference>
<dbReference type="EMBL" id="LMWV01000028">
    <property type="protein sequence ID" value="KUN61134.1"/>
    <property type="molecule type" value="Genomic_DNA"/>
</dbReference>
<dbReference type="InterPro" id="IPR036388">
    <property type="entry name" value="WH-like_DNA-bd_sf"/>
</dbReference>
<protein>
    <recommendedName>
        <fullName evidence="3">HTH luxR-type domain-containing protein</fullName>
    </recommendedName>
</protein>
<name>A0A101RSX2_9ACTN</name>
<feature type="domain" description="HTH luxR-type" evidence="3">
    <location>
        <begin position="466"/>
        <end position="531"/>
    </location>
</feature>
<evidence type="ECO:0000313" key="5">
    <source>
        <dbReference type="Proteomes" id="UP000054375"/>
    </source>
</evidence>
<evidence type="ECO:0000256" key="1">
    <source>
        <dbReference type="ARBA" id="ARBA00023125"/>
    </source>
</evidence>
<dbReference type="GO" id="GO:0003677">
    <property type="term" value="F:DNA binding"/>
    <property type="evidence" value="ECO:0007669"/>
    <property type="project" value="UniProtKB-KW"/>
</dbReference>
<comment type="caution">
    <text evidence="4">The sequence shown here is derived from an EMBL/GenBank/DDBJ whole genome shotgun (WGS) entry which is preliminary data.</text>
</comment>
<dbReference type="AlphaFoldDB" id="A0A101RSX2"/>
<dbReference type="InterPro" id="IPR011990">
    <property type="entry name" value="TPR-like_helical_dom_sf"/>
</dbReference>
<dbReference type="Gene3D" id="1.10.10.10">
    <property type="entry name" value="Winged helix-like DNA-binding domain superfamily/Winged helix DNA-binding domain"/>
    <property type="match status" value="1"/>
</dbReference>
<dbReference type="SMART" id="SM00421">
    <property type="entry name" value="HTH_LUXR"/>
    <property type="match status" value="1"/>
</dbReference>
<dbReference type="Gene3D" id="1.25.40.10">
    <property type="entry name" value="Tetratricopeptide repeat domain"/>
    <property type="match status" value="1"/>
</dbReference>
<dbReference type="CDD" id="cd06170">
    <property type="entry name" value="LuxR_C_like"/>
    <property type="match status" value="1"/>
</dbReference>
<dbReference type="InterPro" id="IPR000792">
    <property type="entry name" value="Tscrpt_reg_LuxR_C"/>
</dbReference>
<organism evidence="4 5">
    <name type="scientific">Streptomyces griseorubiginosus</name>
    <dbReference type="NCBI Taxonomy" id="67304"/>
    <lineage>
        <taxon>Bacteria</taxon>
        <taxon>Bacillati</taxon>
        <taxon>Actinomycetota</taxon>
        <taxon>Actinomycetes</taxon>
        <taxon>Kitasatosporales</taxon>
        <taxon>Streptomycetaceae</taxon>
        <taxon>Streptomyces</taxon>
    </lineage>
</organism>
<dbReference type="SUPFAM" id="SSF46894">
    <property type="entry name" value="C-terminal effector domain of the bipartite response regulators"/>
    <property type="match status" value="1"/>
</dbReference>
<evidence type="ECO:0000256" key="2">
    <source>
        <dbReference type="SAM" id="MobiDB-lite"/>
    </source>
</evidence>
<sequence length="544" mass="57588">MNDETRGALAGRTVGSAGSSAPQARVLPAAATEVTEVTEVTVSCASDSASRRALAHGLQQLRDGPVADACSALLRAAAGLRETDPLAARRALLAAASAAWSAGDHDTYRRVFAVAPCPVCSAVDASTPCARECPEAAWRDHRIGMSAVAQGDLRRATRILEPWLHEVTPRAETEELCDAGSMALLLGRLPLARRLLSLALASARSSGAETAVAGIIAHLACAELRAGLHPQARAHAEEGLVLARRLGQLNVAAELSALCALVVSIAGDLRTVRDQVAEVLAVAQPHGLAQAAFLAEWAQARAELAEGKVERAAARLAPLVQPGARQGHFGLWFLAVPCFVEACVLSDRVLEAPEMVDLFAVWADLGADPQAPAQLARCRALLAPADRSEELYRAALAHHEKASGPYEHARTHLAFGMWLRRRRRPTQARDQLRAALMGFEHCGAALWAKRAGAELRAAGEASGTAEAGLLSSLTPQQARIARDVARGATNKEIAAELSISIRTVEYHLRNVFAQLGVHSRTGLAHLLANVDDDHDRGWGLPEPG</sequence>
<evidence type="ECO:0000259" key="3">
    <source>
        <dbReference type="PROSITE" id="PS50043"/>
    </source>
</evidence>
<keyword evidence="1" id="KW-0238">DNA-binding</keyword>
<dbReference type="InterPro" id="IPR039420">
    <property type="entry name" value="WalR-like"/>
</dbReference>
<reference evidence="4 5" key="1">
    <citation type="submission" date="2015-10" db="EMBL/GenBank/DDBJ databases">
        <title>Draft genome sequence of Streptomyces griseorubiginosus DSM 40469, type strain for the species Streptomyces griseorubiginosus.</title>
        <authorList>
            <person name="Ruckert C."/>
            <person name="Winkler A."/>
            <person name="Kalinowski J."/>
            <person name="Kampfer P."/>
            <person name="Glaeser S."/>
        </authorList>
    </citation>
    <scope>NUCLEOTIDE SEQUENCE [LARGE SCALE GENOMIC DNA]</scope>
    <source>
        <strain evidence="4 5">DSM 40469</strain>
    </source>
</reference>
<dbReference type="PRINTS" id="PR00038">
    <property type="entry name" value="HTHLUXR"/>
</dbReference>